<dbReference type="EMBL" id="JACGWZ010000002">
    <property type="protein sequence ID" value="MBA8824885.1"/>
    <property type="molecule type" value="Genomic_DNA"/>
</dbReference>
<keyword evidence="3" id="KW-1185">Reference proteome</keyword>
<evidence type="ECO:0000259" key="1">
    <source>
        <dbReference type="Pfam" id="PF04253"/>
    </source>
</evidence>
<dbReference type="InterPro" id="IPR007365">
    <property type="entry name" value="TFR-like_dimer_dom"/>
</dbReference>
<proteinExistence type="predicted"/>
<dbReference type="Gene3D" id="1.20.930.40">
    <property type="entry name" value="Transferrin receptor-like, dimerisation domain"/>
    <property type="match status" value="1"/>
</dbReference>
<accession>A0A839DZP5</accession>
<dbReference type="InterPro" id="IPR036757">
    <property type="entry name" value="TFR-like_dimer_dom_sf"/>
</dbReference>
<comment type="caution">
    <text evidence="2">The sequence shown here is derived from an EMBL/GenBank/DDBJ whole genome shotgun (WGS) entry which is preliminary data.</text>
</comment>
<reference evidence="2 3" key="1">
    <citation type="submission" date="2020-07" db="EMBL/GenBank/DDBJ databases">
        <title>Sequencing the genomes of 1000 actinobacteria strains.</title>
        <authorList>
            <person name="Klenk H.-P."/>
        </authorList>
    </citation>
    <scope>NUCLEOTIDE SEQUENCE [LARGE SCALE GENOMIC DNA]</scope>
    <source>
        <strain evidence="2 3">DSM 45975</strain>
    </source>
</reference>
<evidence type="ECO:0000313" key="2">
    <source>
        <dbReference type="EMBL" id="MBA8824885.1"/>
    </source>
</evidence>
<dbReference type="SUPFAM" id="SSF47672">
    <property type="entry name" value="Transferrin receptor-like dimerisation domain"/>
    <property type="match status" value="1"/>
</dbReference>
<dbReference type="Proteomes" id="UP000569329">
    <property type="component" value="Unassembled WGS sequence"/>
</dbReference>
<organism evidence="2 3">
    <name type="scientific">Halosaccharopolyspora lacisalsi</name>
    <dbReference type="NCBI Taxonomy" id="1000566"/>
    <lineage>
        <taxon>Bacteria</taxon>
        <taxon>Bacillati</taxon>
        <taxon>Actinomycetota</taxon>
        <taxon>Actinomycetes</taxon>
        <taxon>Pseudonocardiales</taxon>
        <taxon>Pseudonocardiaceae</taxon>
        <taxon>Halosaccharopolyspora</taxon>
    </lineage>
</organism>
<dbReference type="AlphaFoldDB" id="A0A839DZP5"/>
<gene>
    <name evidence="2" type="ORF">FHX42_002232</name>
</gene>
<feature type="domain" description="Transferrin receptor-like dimerisation" evidence="1">
    <location>
        <begin position="15"/>
        <end position="82"/>
    </location>
</feature>
<sequence>MPSIPATPISHAAIIAQERDLTRQVGLLGRPWYKHMIYAPGLSTGCAAQALPALATALDSGDLATAREYRGLLIRSLRQATSDARKGAESRS</sequence>
<evidence type="ECO:0000313" key="3">
    <source>
        <dbReference type="Proteomes" id="UP000569329"/>
    </source>
</evidence>
<dbReference type="RefSeq" id="WP_182544075.1">
    <property type="nucleotide sequence ID" value="NZ_JACGWZ010000002.1"/>
</dbReference>
<protein>
    <recommendedName>
        <fullName evidence="1">Transferrin receptor-like dimerisation domain-containing protein</fullName>
    </recommendedName>
</protein>
<name>A0A839DZP5_9PSEU</name>
<dbReference type="Pfam" id="PF04253">
    <property type="entry name" value="TFR_dimer"/>
    <property type="match status" value="1"/>
</dbReference>